<gene>
    <name evidence="2" type="ORF">SAMN06265360_11361</name>
</gene>
<dbReference type="AlphaFoldDB" id="A0A238Y295"/>
<dbReference type="Proteomes" id="UP000198348">
    <property type="component" value="Unassembled WGS sequence"/>
</dbReference>
<evidence type="ECO:0000313" key="3">
    <source>
        <dbReference type="Proteomes" id="UP000198348"/>
    </source>
</evidence>
<dbReference type="EMBL" id="FZNW01000013">
    <property type="protein sequence ID" value="SNR65120.1"/>
    <property type="molecule type" value="Genomic_DNA"/>
</dbReference>
<feature type="region of interest" description="Disordered" evidence="1">
    <location>
        <begin position="1"/>
        <end position="86"/>
    </location>
</feature>
<dbReference type="Pfam" id="PF14013">
    <property type="entry name" value="MT0933_antitox"/>
    <property type="match status" value="1"/>
</dbReference>
<name>A0A238Y295_9PSEU</name>
<evidence type="ECO:0000313" key="2">
    <source>
        <dbReference type="EMBL" id="SNR65120.1"/>
    </source>
</evidence>
<sequence length="86" mass="9447">MDLRKLTHAAKSTLRKHSDKIDKGIDQATNSAKSRFGQHSDRIDGLAQKAKGMLADEPRDQQDGGQANRDDDQDRPDGRHGGHEGS</sequence>
<evidence type="ECO:0000256" key="1">
    <source>
        <dbReference type="SAM" id="MobiDB-lite"/>
    </source>
</evidence>
<feature type="compositionally biased region" description="Basic and acidic residues" evidence="1">
    <location>
        <begin position="54"/>
        <end position="86"/>
    </location>
</feature>
<dbReference type="InterPro" id="IPR028037">
    <property type="entry name" value="Antitoxin_Rv0909/MT0933"/>
</dbReference>
<reference evidence="2 3" key="1">
    <citation type="submission" date="2017-06" db="EMBL/GenBank/DDBJ databases">
        <authorList>
            <person name="Kim H.J."/>
            <person name="Triplett B.A."/>
        </authorList>
    </citation>
    <scope>NUCLEOTIDE SEQUENCE [LARGE SCALE GENOMIC DNA]</scope>
    <source>
        <strain evidence="2 3">DSM 45207</strain>
    </source>
</reference>
<protein>
    <submittedName>
        <fullName evidence="2">MT0933-like antitoxin protein</fullName>
    </submittedName>
</protein>
<keyword evidence="3" id="KW-1185">Reference proteome</keyword>
<accession>A0A238Y295</accession>
<proteinExistence type="predicted"/>
<dbReference type="OrthoDB" id="3579262at2"/>
<dbReference type="RefSeq" id="WP_089302017.1">
    <property type="nucleotide sequence ID" value="NZ_FZNW01000013.1"/>
</dbReference>
<organism evidence="2 3">
    <name type="scientific">Haloechinothrix alba</name>
    <dbReference type="NCBI Taxonomy" id="664784"/>
    <lineage>
        <taxon>Bacteria</taxon>
        <taxon>Bacillati</taxon>
        <taxon>Actinomycetota</taxon>
        <taxon>Actinomycetes</taxon>
        <taxon>Pseudonocardiales</taxon>
        <taxon>Pseudonocardiaceae</taxon>
        <taxon>Haloechinothrix</taxon>
    </lineage>
</organism>